<dbReference type="EMBL" id="CP036290">
    <property type="protein sequence ID" value="QDU84692.1"/>
    <property type="molecule type" value="Genomic_DNA"/>
</dbReference>
<dbReference type="InterPro" id="IPR039425">
    <property type="entry name" value="RNA_pol_sigma-70-like"/>
</dbReference>
<keyword evidence="10" id="KW-1185">Reference proteome</keyword>
<evidence type="ECO:0000256" key="3">
    <source>
        <dbReference type="ARBA" id="ARBA00023082"/>
    </source>
</evidence>
<feature type="domain" description="RNA polymerase sigma-70 region 2" evidence="7">
    <location>
        <begin position="59"/>
        <end position="126"/>
    </location>
</feature>
<dbReference type="InterPro" id="IPR013324">
    <property type="entry name" value="RNA_pol_sigma_r3/r4-like"/>
</dbReference>
<dbReference type="PANTHER" id="PTHR43133:SF8">
    <property type="entry name" value="RNA POLYMERASE SIGMA FACTOR HI_1459-RELATED"/>
    <property type="match status" value="1"/>
</dbReference>
<dbReference type="InterPro" id="IPR013325">
    <property type="entry name" value="RNA_pol_sigma_r2"/>
</dbReference>
<proteinExistence type="inferred from homology"/>
<feature type="compositionally biased region" description="Low complexity" evidence="6">
    <location>
        <begin position="11"/>
        <end position="23"/>
    </location>
</feature>
<evidence type="ECO:0000256" key="4">
    <source>
        <dbReference type="ARBA" id="ARBA00023125"/>
    </source>
</evidence>
<accession>A0A518CZQ5</accession>
<reference evidence="9 10" key="1">
    <citation type="submission" date="2019-02" db="EMBL/GenBank/DDBJ databases">
        <title>Deep-cultivation of Planctomycetes and their phenomic and genomic characterization uncovers novel biology.</title>
        <authorList>
            <person name="Wiegand S."/>
            <person name="Jogler M."/>
            <person name="Boedeker C."/>
            <person name="Pinto D."/>
            <person name="Vollmers J."/>
            <person name="Rivas-Marin E."/>
            <person name="Kohn T."/>
            <person name="Peeters S.H."/>
            <person name="Heuer A."/>
            <person name="Rast P."/>
            <person name="Oberbeckmann S."/>
            <person name="Bunk B."/>
            <person name="Jeske O."/>
            <person name="Meyerdierks A."/>
            <person name="Storesund J.E."/>
            <person name="Kallscheuer N."/>
            <person name="Luecker S."/>
            <person name="Lage O.M."/>
            <person name="Pohl T."/>
            <person name="Merkel B.J."/>
            <person name="Hornburger P."/>
            <person name="Mueller R.-W."/>
            <person name="Bruemmer F."/>
            <person name="Labrenz M."/>
            <person name="Spormann A.M."/>
            <person name="Op den Camp H."/>
            <person name="Overmann J."/>
            <person name="Amann R."/>
            <person name="Jetten M.S.M."/>
            <person name="Mascher T."/>
            <person name="Medema M.H."/>
            <person name="Devos D.P."/>
            <person name="Kaster A.-K."/>
            <person name="Ovreas L."/>
            <person name="Rohde M."/>
            <person name="Galperin M.Y."/>
            <person name="Jogler C."/>
        </authorList>
    </citation>
    <scope>NUCLEOTIDE SEQUENCE [LARGE SCALE GENOMIC DNA]</scope>
    <source>
        <strain evidence="9 10">Pla163</strain>
    </source>
</reference>
<evidence type="ECO:0000313" key="10">
    <source>
        <dbReference type="Proteomes" id="UP000319342"/>
    </source>
</evidence>
<name>A0A518CZQ5_9BACT</name>
<dbReference type="OrthoDB" id="273082at2"/>
<feature type="compositionally biased region" description="Basic and acidic residues" evidence="6">
    <location>
        <begin position="1"/>
        <end position="10"/>
    </location>
</feature>
<dbReference type="CDD" id="cd06171">
    <property type="entry name" value="Sigma70_r4"/>
    <property type="match status" value="1"/>
</dbReference>
<dbReference type="NCBIfam" id="TIGR02937">
    <property type="entry name" value="sigma70-ECF"/>
    <property type="match status" value="1"/>
</dbReference>
<dbReference type="AlphaFoldDB" id="A0A518CZQ5"/>
<dbReference type="Pfam" id="PF08281">
    <property type="entry name" value="Sigma70_r4_2"/>
    <property type="match status" value="1"/>
</dbReference>
<dbReference type="SUPFAM" id="SSF88659">
    <property type="entry name" value="Sigma3 and sigma4 domains of RNA polymerase sigma factors"/>
    <property type="match status" value="1"/>
</dbReference>
<dbReference type="InterPro" id="IPR014284">
    <property type="entry name" value="RNA_pol_sigma-70_dom"/>
</dbReference>
<evidence type="ECO:0000313" key="9">
    <source>
        <dbReference type="EMBL" id="QDU84692.1"/>
    </source>
</evidence>
<protein>
    <submittedName>
        <fullName evidence="9">ECF RNA polymerase sigma-E factor</fullName>
    </submittedName>
</protein>
<evidence type="ECO:0000256" key="6">
    <source>
        <dbReference type="SAM" id="MobiDB-lite"/>
    </source>
</evidence>
<dbReference type="InterPro" id="IPR007627">
    <property type="entry name" value="RNA_pol_sigma70_r2"/>
</dbReference>
<dbReference type="SUPFAM" id="SSF88946">
    <property type="entry name" value="Sigma2 domain of RNA polymerase sigma factors"/>
    <property type="match status" value="1"/>
</dbReference>
<dbReference type="PANTHER" id="PTHR43133">
    <property type="entry name" value="RNA POLYMERASE ECF-TYPE SIGMA FACTO"/>
    <property type="match status" value="1"/>
</dbReference>
<evidence type="ECO:0000259" key="8">
    <source>
        <dbReference type="Pfam" id="PF08281"/>
    </source>
</evidence>
<dbReference type="InterPro" id="IPR013249">
    <property type="entry name" value="RNA_pol_sigma70_r4_t2"/>
</dbReference>
<dbReference type="RefSeq" id="WP_145186694.1">
    <property type="nucleotide sequence ID" value="NZ_CP036290.1"/>
</dbReference>
<dbReference type="Pfam" id="PF04542">
    <property type="entry name" value="Sigma70_r2"/>
    <property type="match status" value="1"/>
</dbReference>
<evidence type="ECO:0000256" key="5">
    <source>
        <dbReference type="ARBA" id="ARBA00023163"/>
    </source>
</evidence>
<keyword evidence="3" id="KW-0731">Sigma factor</keyword>
<dbReference type="Gene3D" id="1.10.1740.10">
    <property type="match status" value="1"/>
</dbReference>
<dbReference type="Gene3D" id="1.10.10.10">
    <property type="entry name" value="Winged helix-like DNA-binding domain superfamily/Winged helix DNA-binding domain"/>
    <property type="match status" value="1"/>
</dbReference>
<evidence type="ECO:0000259" key="7">
    <source>
        <dbReference type="Pfam" id="PF04542"/>
    </source>
</evidence>
<feature type="region of interest" description="Disordered" evidence="6">
    <location>
        <begin position="1"/>
        <end position="37"/>
    </location>
</feature>
<dbReference type="InterPro" id="IPR036388">
    <property type="entry name" value="WH-like_DNA-bd_sf"/>
</dbReference>
<keyword evidence="5" id="KW-0804">Transcription</keyword>
<evidence type="ECO:0000256" key="2">
    <source>
        <dbReference type="ARBA" id="ARBA00023015"/>
    </source>
</evidence>
<dbReference type="GO" id="GO:0006352">
    <property type="term" value="P:DNA-templated transcription initiation"/>
    <property type="evidence" value="ECO:0007669"/>
    <property type="project" value="InterPro"/>
</dbReference>
<feature type="domain" description="RNA polymerase sigma factor 70 region 4 type 2" evidence="8">
    <location>
        <begin position="164"/>
        <end position="216"/>
    </location>
</feature>
<organism evidence="9 10">
    <name type="scientific">Rohdeia mirabilis</name>
    <dbReference type="NCBI Taxonomy" id="2528008"/>
    <lineage>
        <taxon>Bacteria</taxon>
        <taxon>Pseudomonadati</taxon>
        <taxon>Planctomycetota</taxon>
        <taxon>Planctomycetia</taxon>
        <taxon>Planctomycetia incertae sedis</taxon>
        <taxon>Rohdeia</taxon>
    </lineage>
</organism>
<comment type="similarity">
    <text evidence="1">Belongs to the sigma-70 factor family. ECF subfamily.</text>
</comment>
<evidence type="ECO:0000256" key="1">
    <source>
        <dbReference type="ARBA" id="ARBA00010641"/>
    </source>
</evidence>
<sequence>MASPTDDPRAPRAALPATADGAGNDVSSRSGVRDDRADERATQLMGAVKRGDRVAFDDLVRQIRTRAFHVAAGLVGSRDDALELCQEAFLKVYRARETYRESEPFMPWFHRILRNTCFSFLRSSKRLRTTSIDVDESDERRGGWDIEADVPHVSSGLEAEELSDRFRQAFERLSARDREIVTLRHFDELSYREIARVLEIPEGTVMSRLFHARRRLRDALGTGFADLVPPEASASKSAGRSPSKERAK</sequence>
<keyword evidence="2" id="KW-0805">Transcription regulation</keyword>
<gene>
    <name evidence="9" type="primary">rpoE_3</name>
    <name evidence="9" type="ORF">Pla163_18040</name>
</gene>
<dbReference type="GO" id="GO:0003677">
    <property type="term" value="F:DNA binding"/>
    <property type="evidence" value="ECO:0007669"/>
    <property type="project" value="UniProtKB-KW"/>
</dbReference>
<keyword evidence="4" id="KW-0238">DNA-binding</keyword>
<feature type="region of interest" description="Disordered" evidence="6">
    <location>
        <begin position="225"/>
        <end position="248"/>
    </location>
</feature>
<dbReference type="GO" id="GO:0016987">
    <property type="term" value="F:sigma factor activity"/>
    <property type="evidence" value="ECO:0007669"/>
    <property type="project" value="UniProtKB-KW"/>
</dbReference>
<dbReference type="Proteomes" id="UP000319342">
    <property type="component" value="Chromosome"/>
</dbReference>